<organism evidence="1 2">
    <name type="scientific">Araneus ventricosus</name>
    <name type="common">Orbweaver spider</name>
    <name type="synonym">Epeira ventricosa</name>
    <dbReference type="NCBI Taxonomy" id="182803"/>
    <lineage>
        <taxon>Eukaryota</taxon>
        <taxon>Metazoa</taxon>
        <taxon>Ecdysozoa</taxon>
        <taxon>Arthropoda</taxon>
        <taxon>Chelicerata</taxon>
        <taxon>Arachnida</taxon>
        <taxon>Araneae</taxon>
        <taxon>Araneomorphae</taxon>
        <taxon>Entelegynae</taxon>
        <taxon>Araneoidea</taxon>
        <taxon>Araneidae</taxon>
        <taxon>Araneus</taxon>
    </lineage>
</organism>
<comment type="caution">
    <text evidence="1">The sequence shown here is derived from an EMBL/GenBank/DDBJ whole genome shotgun (WGS) entry which is preliminary data.</text>
</comment>
<gene>
    <name evidence="1" type="ORF">AVEN_78699_1</name>
</gene>
<dbReference type="Proteomes" id="UP000499080">
    <property type="component" value="Unassembled WGS sequence"/>
</dbReference>
<keyword evidence="2" id="KW-1185">Reference proteome</keyword>
<accession>A0A4Y2JDA4</accession>
<sequence>MKFGANGLEEVEFRTTKNPKLHPPIPVWDLIARVAVKQRICLHWDFTSRLEMKLEPPPCERGGVKCRRNSATLNLVSKFTLEHP</sequence>
<proteinExistence type="predicted"/>
<dbReference type="EMBL" id="BGPR01003364">
    <property type="protein sequence ID" value="GBM87186.1"/>
    <property type="molecule type" value="Genomic_DNA"/>
</dbReference>
<name>A0A4Y2JDA4_ARAVE</name>
<dbReference type="AlphaFoldDB" id="A0A4Y2JDA4"/>
<protein>
    <submittedName>
        <fullName evidence="1">Uncharacterized protein</fullName>
    </submittedName>
</protein>
<reference evidence="1 2" key="1">
    <citation type="journal article" date="2019" name="Sci. Rep.">
        <title>Orb-weaving spider Araneus ventricosus genome elucidates the spidroin gene catalogue.</title>
        <authorList>
            <person name="Kono N."/>
            <person name="Nakamura H."/>
            <person name="Ohtoshi R."/>
            <person name="Moran D.A.P."/>
            <person name="Shinohara A."/>
            <person name="Yoshida Y."/>
            <person name="Fujiwara M."/>
            <person name="Mori M."/>
            <person name="Tomita M."/>
            <person name="Arakawa K."/>
        </authorList>
    </citation>
    <scope>NUCLEOTIDE SEQUENCE [LARGE SCALE GENOMIC DNA]</scope>
</reference>
<evidence type="ECO:0000313" key="1">
    <source>
        <dbReference type="EMBL" id="GBM87186.1"/>
    </source>
</evidence>
<evidence type="ECO:0000313" key="2">
    <source>
        <dbReference type="Proteomes" id="UP000499080"/>
    </source>
</evidence>